<organism evidence="1 2">
    <name type="scientific">Paramormyrops kingsleyae</name>
    <dbReference type="NCBI Taxonomy" id="1676925"/>
    <lineage>
        <taxon>Eukaryota</taxon>
        <taxon>Metazoa</taxon>
        <taxon>Chordata</taxon>
        <taxon>Craniata</taxon>
        <taxon>Vertebrata</taxon>
        <taxon>Euteleostomi</taxon>
        <taxon>Actinopterygii</taxon>
        <taxon>Neopterygii</taxon>
        <taxon>Teleostei</taxon>
        <taxon>Osteoglossocephala</taxon>
        <taxon>Osteoglossomorpha</taxon>
        <taxon>Osteoglossiformes</taxon>
        <taxon>Mormyridae</taxon>
        <taxon>Paramormyrops</taxon>
    </lineage>
</organism>
<reference evidence="1" key="2">
    <citation type="submission" date="2025-09" db="UniProtKB">
        <authorList>
            <consortium name="Ensembl"/>
        </authorList>
    </citation>
    <scope>IDENTIFICATION</scope>
</reference>
<accession>A0A3B3QHI9</accession>
<name>A0A3B3QHI9_9TELE</name>
<reference evidence="1" key="1">
    <citation type="submission" date="2025-08" db="UniProtKB">
        <authorList>
            <consortium name="Ensembl"/>
        </authorList>
    </citation>
    <scope>IDENTIFICATION</scope>
</reference>
<sequence length="109" mass="11659">MSVSLFSQQRASFCTRKTGMAGFIPGHEDEPANEASLSRWRVGKRGGADGGWVSPGCSDTHISHAGLLSAHVASLGHILVHLAWGRQFGSFACCVHETSRAGPREQRLS</sequence>
<proteinExistence type="predicted"/>
<dbReference type="Proteomes" id="UP000261540">
    <property type="component" value="Unplaced"/>
</dbReference>
<evidence type="ECO:0000313" key="2">
    <source>
        <dbReference type="Proteomes" id="UP000261540"/>
    </source>
</evidence>
<protein>
    <submittedName>
        <fullName evidence="1">Uncharacterized protein</fullName>
    </submittedName>
</protein>
<dbReference type="AlphaFoldDB" id="A0A3B3QHI9"/>
<evidence type="ECO:0000313" key="1">
    <source>
        <dbReference type="Ensembl" id="ENSPKIP00000005050.1"/>
    </source>
</evidence>
<keyword evidence="2" id="KW-1185">Reference proteome</keyword>
<dbReference type="Ensembl" id="ENSPKIT00000029042.1">
    <property type="protein sequence ID" value="ENSPKIP00000005050.1"/>
    <property type="gene ID" value="ENSPKIG00000021886.1"/>
</dbReference>